<keyword evidence="2" id="KW-0067">ATP-binding</keyword>
<keyword evidence="6" id="KW-1185">Reference proteome</keyword>
<dbReference type="EMBL" id="JAECZO010000120">
    <property type="protein sequence ID" value="KAK7197810.1"/>
    <property type="molecule type" value="Genomic_DNA"/>
</dbReference>
<dbReference type="InterPro" id="IPR045116">
    <property type="entry name" value="Clp1/Grc3"/>
</dbReference>
<sequence>MAALEREYVLGSFCELRITTSLSSTQLSKVTLRKTAEDDDDASTTSAAARAEVFGTELIAGVPVHLPPGRSLSIFTSTGCTLLLVAPPTVLQRCYATSLGTTWVRSLLDLHSHLERARVEARASGDVGPRVLFVSDRHHCGASTYARWLGNFAVRLGYHPLLLDGVPDTPAFALPGSIGLFHLQHTVDIEEEMNLTPVLCAPLGQTRAANPRLYQHWLRQLLPHGLEKMARSERCRIGGLFFDFGVVEPHAVEVAEVAAAAAGSGGEGAAFIAPPPASHGGDKALAHPLDALIDTIVAADIDHVCVIGSSWLRWKLVQRAWYRFGGEGTMEVAQAMLDPRWAVPSEVDCGGGQHFKLLLLDAVELTRSVPVPLWKRQRWLQYFFGTPTSPVRPTLVTLEAAQVRVASVGAAALEAMSTLLPMMDGDDADAQKSDGTAVSFVTLHDVALKDRIVAISTATEYERDATRELHRLPFSVFERNTRQGTVRGFALVESATPERLTLLLSGCSLDKELGLCFLLTEEELKS</sequence>
<reference evidence="5 6" key="1">
    <citation type="journal article" date="2021" name="MBio">
        <title>A New Model Trypanosomatid, Novymonas esmeraldas: Genomic Perception of Its 'Candidatus Pandoraea novymonadis' Endosymbiont.</title>
        <authorList>
            <person name="Zakharova A."/>
            <person name="Saura A."/>
            <person name="Butenko A."/>
            <person name="Podesvova L."/>
            <person name="Warmusova S."/>
            <person name="Kostygov A.Y."/>
            <person name="Nenarokova A."/>
            <person name="Lukes J."/>
            <person name="Opperdoes F.R."/>
            <person name="Yurchenko V."/>
        </authorList>
    </citation>
    <scope>NUCLEOTIDE SEQUENCE [LARGE SCALE GENOMIC DNA]</scope>
    <source>
        <strain evidence="5 6">E262AT.01</strain>
    </source>
</reference>
<accession>A0AAW0EXH0</accession>
<dbReference type="InterPro" id="IPR038239">
    <property type="entry name" value="Clp1_N_sf"/>
</dbReference>
<dbReference type="GO" id="GO:0006388">
    <property type="term" value="P:tRNA splicing, via endonucleolytic cleavage and ligation"/>
    <property type="evidence" value="ECO:0007669"/>
    <property type="project" value="TreeGrafter"/>
</dbReference>
<dbReference type="PANTHER" id="PTHR12755">
    <property type="entry name" value="CLEAVAGE/POLYADENYLATION FACTOR IA SUBUNIT CLP1P"/>
    <property type="match status" value="1"/>
</dbReference>
<dbReference type="AlphaFoldDB" id="A0AAW0EXH0"/>
<evidence type="ECO:0000259" key="4">
    <source>
        <dbReference type="Pfam" id="PF16575"/>
    </source>
</evidence>
<feature type="domain" description="Clp1 P-loop" evidence="4">
    <location>
        <begin position="140"/>
        <end position="243"/>
    </location>
</feature>
<evidence type="ECO:0000256" key="1">
    <source>
        <dbReference type="ARBA" id="ARBA00022741"/>
    </source>
</evidence>
<organism evidence="5 6">
    <name type="scientific">Novymonas esmeraldas</name>
    <dbReference type="NCBI Taxonomy" id="1808958"/>
    <lineage>
        <taxon>Eukaryota</taxon>
        <taxon>Discoba</taxon>
        <taxon>Euglenozoa</taxon>
        <taxon>Kinetoplastea</taxon>
        <taxon>Metakinetoplastina</taxon>
        <taxon>Trypanosomatida</taxon>
        <taxon>Trypanosomatidae</taxon>
        <taxon>Novymonas</taxon>
    </lineage>
</organism>
<gene>
    <name evidence="5" type="ORF">NESM_000734100</name>
</gene>
<dbReference type="Gene3D" id="2.60.120.1030">
    <property type="entry name" value="Clp1, DNA binding domain"/>
    <property type="match status" value="1"/>
</dbReference>
<dbReference type="InterPro" id="IPR032319">
    <property type="entry name" value="CLP1_P"/>
</dbReference>
<dbReference type="Pfam" id="PF16575">
    <property type="entry name" value="CLP1_P"/>
    <property type="match status" value="1"/>
</dbReference>
<name>A0AAW0EXH0_9TRYP</name>
<dbReference type="InterPro" id="IPR027417">
    <property type="entry name" value="P-loop_NTPase"/>
</dbReference>
<evidence type="ECO:0000259" key="3">
    <source>
        <dbReference type="Pfam" id="PF16573"/>
    </source>
</evidence>
<dbReference type="Proteomes" id="UP001430356">
    <property type="component" value="Unassembled WGS sequence"/>
</dbReference>
<dbReference type="FunFam" id="2.60.120.1030:FF:000006">
    <property type="entry name" value="Hypothetical_protein_-_conserved"/>
    <property type="match status" value="1"/>
</dbReference>
<proteinExistence type="predicted"/>
<keyword evidence="1" id="KW-0547">Nucleotide-binding</keyword>
<dbReference type="Pfam" id="PF16573">
    <property type="entry name" value="CLP1_N"/>
    <property type="match status" value="1"/>
</dbReference>
<evidence type="ECO:0000256" key="2">
    <source>
        <dbReference type="ARBA" id="ARBA00022840"/>
    </source>
</evidence>
<dbReference type="PANTHER" id="PTHR12755:SF7">
    <property type="entry name" value="POLYRIBONUCLEOTIDE 5'-HYDROXYL-KINASE CLP1 P-LOOP DOMAIN-CONTAINING PROTEIN"/>
    <property type="match status" value="1"/>
</dbReference>
<feature type="domain" description="Clp1 N-terminal" evidence="3">
    <location>
        <begin position="48"/>
        <end position="121"/>
    </location>
</feature>
<evidence type="ECO:0000313" key="5">
    <source>
        <dbReference type="EMBL" id="KAK7197810.1"/>
    </source>
</evidence>
<dbReference type="GO" id="GO:0051731">
    <property type="term" value="F:polynucleotide 5'-hydroxyl-kinase activity"/>
    <property type="evidence" value="ECO:0007669"/>
    <property type="project" value="InterPro"/>
</dbReference>
<dbReference type="Gene3D" id="3.40.50.300">
    <property type="entry name" value="P-loop containing nucleotide triphosphate hydrolases"/>
    <property type="match status" value="1"/>
</dbReference>
<dbReference type="InterPro" id="IPR032324">
    <property type="entry name" value="Clp1_N"/>
</dbReference>
<comment type="caution">
    <text evidence="5">The sequence shown here is derived from an EMBL/GenBank/DDBJ whole genome shotgun (WGS) entry which is preliminary data.</text>
</comment>
<dbReference type="GO" id="GO:0005634">
    <property type="term" value="C:nucleus"/>
    <property type="evidence" value="ECO:0007669"/>
    <property type="project" value="TreeGrafter"/>
</dbReference>
<evidence type="ECO:0000313" key="6">
    <source>
        <dbReference type="Proteomes" id="UP001430356"/>
    </source>
</evidence>
<protein>
    <submittedName>
        <fullName evidence="5">Uncharacterized protein</fullName>
    </submittedName>
</protein>
<dbReference type="GO" id="GO:0005524">
    <property type="term" value="F:ATP binding"/>
    <property type="evidence" value="ECO:0007669"/>
    <property type="project" value="UniProtKB-KW"/>
</dbReference>